<feature type="transmembrane region" description="Helical" evidence="1">
    <location>
        <begin position="58"/>
        <end position="79"/>
    </location>
</feature>
<reference evidence="2" key="2">
    <citation type="submission" date="2021-04" db="EMBL/GenBank/DDBJ databases">
        <authorList>
            <person name="Podell S."/>
        </authorList>
    </citation>
    <scope>NUCLEOTIDE SEQUENCE</scope>
    <source>
        <strain evidence="2">Hildebrandi</strain>
    </source>
</reference>
<evidence type="ECO:0000313" key="2">
    <source>
        <dbReference type="EMBL" id="KAG7370397.1"/>
    </source>
</evidence>
<keyword evidence="1" id="KW-0472">Membrane</keyword>
<dbReference type="EMBL" id="JAGRRH010000005">
    <property type="protein sequence ID" value="KAG7370397.1"/>
    <property type="molecule type" value="Genomic_DNA"/>
</dbReference>
<reference evidence="2" key="1">
    <citation type="journal article" date="2021" name="Sci. Rep.">
        <title>Diploid genomic architecture of Nitzschia inconspicua, an elite biomass production diatom.</title>
        <authorList>
            <person name="Oliver A."/>
            <person name="Podell S."/>
            <person name="Pinowska A."/>
            <person name="Traller J.C."/>
            <person name="Smith S.R."/>
            <person name="McClure R."/>
            <person name="Beliaev A."/>
            <person name="Bohutskyi P."/>
            <person name="Hill E.A."/>
            <person name="Rabines A."/>
            <person name="Zheng H."/>
            <person name="Allen L.Z."/>
            <person name="Kuo A."/>
            <person name="Grigoriev I.V."/>
            <person name="Allen A.E."/>
            <person name="Hazlebeck D."/>
            <person name="Allen E.E."/>
        </authorList>
    </citation>
    <scope>NUCLEOTIDE SEQUENCE</scope>
    <source>
        <strain evidence="2">Hildebrandi</strain>
    </source>
</reference>
<comment type="caution">
    <text evidence="2">The sequence shown here is derived from an EMBL/GenBank/DDBJ whole genome shotgun (WGS) entry which is preliminary data.</text>
</comment>
<keyword evidence="3" id="KW-1185">Reference proteome</keyword>
<sequence>MPLSPMLSSPTRCDDCNHSNSIKNNSLLASSPPTTTTSSSTSSPSLLFHAFLKEFDHVANRVGICTLFGFFGGAAYGTLKGFRRRSTALKAASSCAIVATSVFGMERIAAVALRQQQQQSDTTTIQHDDSSRWTLSSHAFAGVAGGALNGYLYQKKPLRGMFYFVPIMLCVAGMELEWKHRKELRTAQVQLEQQRGQKVQQLNQHDDETASNS</sequence>
<protein>
    <submittedName>
        <fullName evidence="2">Uncharacterized protein</fullName>
    </submittedName>
</protein>
<name>A0A9K3LY03_9STRA</name>
<dbReference type="OrthoDB" id="47964at2759"/>
<gene>
    <name evidence="2" type="ORF">IV203_028143</name>
</gene>
<dbReference type="AlphaFoldDB" id="A0A9K3LY03"/>
<dbReference type="Proteomes" id="UP000693970">
    <property type="component" value="Unassembled WGS sequence"/>
</dbReference>
<evidence type="ECO:0000313" key="3">
    <source>
        <dbReference type="Proteomes" id="UP000693970"/>
    </source>
</evidence>
<organism evidence="2 3">
    <name type="scientific">Nitzschia inconspicua</name>
    <dbReference type="NCBI Taxonomy" id="303405"/>
    <lineage>
        <taxon>Eukaryota</taxon>
        <taxon>Sar</taxon>
        <taxon>Stramenopiles</taxon>
        <taxon>Ochrophyta</taxon>
        <taxon>Bacillariophyta</taxon>
        <taxon>Bacillariophyceae</taxon>
        <taxon>Bacillariophycidae</taxon>
        <taxon>Bacillariales</taxon>
        <taxon>Bacillariaceae</taxon>
        <taxon>Nitzschia</taxon>
    </lineage>
</organism>
<keyword evidence="1" id="KW-1133">Transmembrane helix</keyword>
<proteinExistence type="predicted"/>
<evidence type="ECO:0000256" key="1">
    <source>
        <dbReference type="SAM" id="Phobius"/>
    </source>
</evidence>
<accession>A0A9K3LY03</accession>
<keyword evidence="1" id="KW-0812">Transmembrane</keyword>